<gene>
    <name evidence="12" type="primary">selenoo1</name>
</gene>
<dbReference type="Pfam" id="PF02696">
    <property type="entry name" value="SelO"/>
    <property type="match status" value="1"/>
</dbReference>
<dbReference type="NCBIfam" id="NF000658">
    <property type="entry name" value="PRK00029.1"/>
    <property type="match status" value="1"/>
</dbReference>
<evidence type="ECO:0000256" key="11">
    <source>
        <dbReference type="SAM" id="MobiDB-lite"/>
    </source>
</evidence>
<dbReference type="HAMAP" id="MF_00692">
    <property type="entry name" value="SelO"/>
    <property type="match status" value="1"/>
</dbReference>
<dbReference type="eggNOG" id="KOG2542">
    <property type="taxonomic scope" value="Eukaryota"/>
</dbReference>
<evidence type="ECO:0000256" key="5">
    <source>
        <dbReference type="ARBA" id="ARBA00022723"/>
    </source>
</evidence>
<dbReference type="Proteomes" id="UP000005226">
    <property type="component" value="Chromosome 9"/>
</dbReference>
<dbReference type="HOGENOM" id="CLU_010245_4_0_1"/>
<evidence type="ECO:0000256" key="1">
    <source>
        <dbReference type="ARBA" id="ARBA00001946"/>
    </source>
</evidence>
<feature type="region of interest" description="Disordered" evidence="11">
    <location>
        <begin position="642"/>
        <end position="699"/>
    </location>
</feature>
<dbReference type="GO" id="GO:0016779">
    <property type="term" value="F:nucleotidyltransferase activity"/>
    <property type="evidence" value="ECO:0007669"/>
    <property type="project" value="UniProtKB-KW"/>
</dbReference>
<comment type="cofactor">
    <cofactor evidence="1">
        <name>Mg(2+)</name>
        <dbReference type="ChEBI" id="CHEBI:18420"/>
    </cofactor>
</comment>
<dbReference type="PANTHER" id="PTHR12153">
    <property type="entry name" value="SELENOPROTEIN O"/>
    <property type="match status" value="1"/>
</dbReference>
<dbReference type="AlphaFoldDB" id="H2SHM5"/>
<name>H2SHM5_TAKRU</name>
<reference evidence="12" key="2">
    <citation type="submission" date="2025-08" db="UniProtKB">
        <authorList>
            <consortium name="Ensembl"/>
        </authorList>
    </citation>
    <scope>IDENTIFICATION</scope>
</reference>
<keyword evidence="13" id="KW-1185">Reference proteome</keyword>
<dbReference type="FunCoup" id="H2SHM5">
    <property type="interactions" value="603"/>
</dbReference>
<feature type="coiled-coil region" evidence="10">
    <location>
        <begin position="530"/>
        <end position="557"/>
    </location>
</feature>
<dbReference type="OMA" id="LCVTXSS"/>
<evidence type="ECO:0000256" key="3">
    <source>
        <dbReference type="ARBA" id="ARBA00022679"/>
    </source>
</evidence>
<dbReference type="STRING" id="31033.ENSTRUP00000011907"/>
<feature type="compositionally biased region" description="Polar residues" evidence="11">
    <location>
        <begin position="664"/>
        <end position="673"/>
    </location>
</feature>
<keyword evidence="5" id="KW-0479">Metal-binding</keyword>
<feature type="compositionally biased region" description="Polar residues" evidence="11">
    <location>
        <begin position="690"/>
        <end position="699"/>
    </location>
</feature>
<evidence type="ECO:0000256" key="9">
    <source>
        <dbReference type="ARBA" id="ARBA00031547"/>
    </source>
</evidence>
<dbReference type="GO" id="GO:0005524">
    <property type="term" value="F:ATP binding"/>
    <property type="evidence" value="ECO:0007669"/>
    <property type="project" value="UniProtKB-KW"/>
</dbReference>
<dbReference type="InterPro" id="IPR003846">
    <property type="entry name" value="SelO"/>
</dbReference>
<keyword evidence="3" id="KW-0808">Transferase</keyword>
<keyword evidence="8" id="KW-0460">Magnesium</keyword>
<comment type="similarity">
    <text evidence="2">Belongs to the SELO family.</text>
</comment>
<evidence type="ECO:0000256" key="7">
    <source>
        <dbReference type="ARBA" id="ARBA00022840"/>
    </source>
</evidence>
<organism evidence="12 13">
    <name type="scientific">Takifugu rubripes</name>
    <name type="common">Japanese pufferfish</name>
    <name type="synonym">Fugu rubripes</name>
    <dbReference type="NCBI Taxonomy" id="31033"/>
    <lineage>
        <taxon>Eukaryota</taxon>
        <taxon>Metazoa</taxon>
        <taxon>Chordata</taxon>
        <taxon>Craniata</taxon>
        <taxon>Vertebrata</taxon>
        <taxon>Euteleostomi</taxon>
        <taxon>Actinopterygii</taxon>
        <taxon>Neopterygii</taxon>
        <taxon>Teleostei</taxon>
        <taxon>Neoteleostei</taxon>
        <taxon>Acanthomorphata</taxon>
        <taxon>Eupercaria</taxon>
        <taxon>Tetraodontiformes</taxon>
        <taxon>Tetradontoidea</taxon>
        <taxon>Tetraodontidae</taxon>
        <taxon>Takifugu</taxon>
    </lineage>
</organism>
<keyword evidence="6" id="KW-0547">Nucleotide-binding</keyword>
<evidence type="ECO:0000256" key="10">
    <source>
        <dbReference type="SAM" id="Coils"/>
    </source>
</evidence>
<accession>H2SHM5</accession>
<evidence type="ECO:0000256" key="2">
    <source>
        <dbReference type="ARBA" id="ARBA00009747"/>
    </source>
</evidence>
<dbReference type="GO" id="GO:0046872">
    <property type="term" value="F:metal ion binding"/>
    <property type="evidence" value="ECO:0007669"/>
    <property type="project" value="UniProtKB-KW"/>
</dbReference>
<keyword evidence="7" id="KW-0067">ATP-binding</keyword>
<keyword evidence="4" id="KW-0548">Nucleotidyltransferase</keyword>
<evidence type="ECO:0000256" key="4">
    <source>
        <dbReference type="ARBA" id="ARBA00022695"/>
    </source>
</evidence>
<dbReference type="InParanoid" id="H2SHM5"/>
<evidence type="ECO:0000313" key="13">
    <source>
        <dbReference type="Proteomes" id="UP000005226"/>
    </source>
</evidence>
<evidence type="ECO:0000313" key="12">
    <source>
        <dbReference type="Ensembl" id="ENSTRUP00000011907.3"/>
    </source>
</evidence>
<reference evidence="12" key="3">
    <citation type="submission" date="2025-09" db="UniProtKB">
        <authorList>
            <consortium name="Ensembl"/>
        </authorList>
    </citation>
    <scope>IDENTIFICATION</scope>
</reference>
<evidence type="ECO:0000256" key="6">
    <source>
        <dbReference type="ARBA" id="ARBA00022741"/>
    </source>
</evidence>
<sequence>MAYLGHRLGASRSFLPGVSTVRLLSTFGMDDMGISVSRSSLERLNFDNVALKKLPLDPSEDPGVRQVKGACFSRVKPQPLTKPRFVAVSYKALELLGLVGDEVINDPLGPEYLSGSKIMPGSEPAAHCYCGHQFGQFAGQLGDGAACYLGEVKVPPDQDPELLRENPSSRWEIQVKGAGLTPYSRQADGRKVLRSSIREFLCSEAMFFLGIPTTRAGSVVTSDSSVVRDVYYSGHPRHEKCSVVLRIAPTFLRFGSFEIFKSPDEYTGRRGPSCGLDEIRGQMIDYVIEMFYPEIQQNFPDRMERNVAFFREVMVRTARLVAQWQCVGFCHGVLNTDNMSILGLTLDYGPYGFMDRFDPDFICSASDNSGRYSYQAQPDICRWNLVKLAEALAPELPPDRAEAVLDEYLALYNGFYLQNMRNKLGLLKKEEPEDEILMSDLLQTMHSTGADFTNTFRCLSQITCPIEGEGEEEEEHVKKATALLLKQCATLEELKAANKPTMDPRELAMLLSMAQSNPALFQMISDRVTLARQLDKLRKLKELMEISQEALKSKQAEDWRGWIVRYRKRLALEMEGQSDAQAVQEERLRVMEGTNPRVILRNYIAQNAIEAAENGDFSEVQRVLKVLEKPYCSQPGLEFPAWVGGSGEAANQGERDEGEEQQQAMASSSTPRNPVSYDSKPPAWAGELQQAGSQRRTGN</sequence>
<dbReference type="GeneTree" id="ENSGT00390000005508"/>
<proteinExistence type="inferred from homology"/>
<protein>
    <recommendedName>
        <fullName evidence="9">Selenoprotein O</fullName>
    </recommendedName>
</protein>
<dbReference type="Ensembl" id="ENSTRUT00000011967.3">
    <property type="protein sequence ID" value="ENSTRUP00000011907.3"/>
    <property type="gene ID" value="ENSTRUG00000004974.3"/>
</dbReference>
<reference evidence="12 13" key="1">
    <citation type="journal article" date="2011" name="Genome Biol. Evol.">
        <title>Integration of the genetic map and genome assembly of fugu facilitates insights into distinct features of genome evolution in teleosts and mammals.</title>
        <authorList>
            <person name="Kai W."/>
            <person name="Kikuchi K."/>
            <person name="Tohari S."/>
            <person name="Chew A.K."/>
            <person name="Tay A."/>
            <person name="Fujiwara A."/>
            <person name="Hosoya S."/>
            <person name="Suetake H."/>
            <person name="Naruse K."/>
            <person name="Brenner S."/>
            <person name="Suzuki Y."/>
            <person name="Venkatesh B."/>
        </authorList>
    </citation>
    <scope>NUCLEOTIDE SEQUENCE [LARGE SCALE GENOMIC DNA]</scope>
</reference>
<dbReference type="PANTHER" id="PTHR12153:SF15">
    <property type="entry name" value="PROTEIN ADENYLYLTRANSFERASE SELO, MITOCHONDRIAL"/>
    <property type="match status" value="1"/>
</dbReference>
<keyword evidence="10" id="KW-0175">Coiled coil</keyword>
<evidence type="ECO:0000256" key="8">
    <source>
        <dbReference type="ARBA" id="ARBA00022842"/>
    </source>
</evidence>